<proteinExistence type="predicted"/>
<dbReference type="AlphaFoldDB" id="A0A7N0UK83"/>
<dbReference type="InterPro" id="IPR006121">
    <property type="entry name" value="HMA_dom"/>
</dbReference>
<feature type="region of interest" description="Disordered" evidence="1">
    <location>
        <begin position="144"/>
        <end position="225"/>
    </location>
</feature>
<name>A0A7N0UK83_KALFE</name>
<dbReference type="InterPro" id="IPR036163">
    <property type="entry name" value="HMA_dom_sf"/>
</dbReference>
<dbReference type="Pfam" id="PF00403">
    <property type="entry name" value="HMA"/>
    <property type="match status" value="1"/>
</dbReference>
<evidence type="ECO:0000259" key="2">
    <source>
        <dbReference type="PROSITE" id="PS50846"/>
    </source>
</evidence>
<dbReference type="OMA" id="YNTDLAM"/>
<feature type="domain" description="HMA" evidence="2">
    <location>
        <begin position="231"/>
        <end position="297"/>
    </location>
</feature>
<dbReference type="PROSITE" id="PS50846">
    <property type="entry name" value="HMA_2"/>
    <property type="match status" value="1"/>
</dbReference>
<dbReference type="Gene3D" id="3.30.70.100">
    <property type="match status" value="1"/>
</dbReference>
<dbReference type="InterPro" id="IPR044526">
    <property type="entry name" value="NAKR1-3"/>
</dbReference>
<dbReference type="Gramene" id="Kaladp0071s0258.1.v1.1">
    <property type="protein sequence ID" value="Kaladp0071s0258.1.v1.1"/>
    <property type="gene ID" value="Kaladp0071s0258.v1.1"/>
</dbReference>
<accession>A0A7N0UK83</accession>
<dbReference type="GO" id="GO:0046872">
    <property type="term" value="F:metal ion binding"/>
    <property type="evidence" value="ECO:0007669"/>
    <property type="project" value="InterPro"/>
</dbReference>
<feature type="region of interest" description="Disordered" evidence="1">
    <location>
        <begin position="13"/>
        <end position="132"/>
    </location>
</feature>
<dbReference type="PANTHER" id="PTHR46119">
    <property type="entry name" value="OS08G0405700 PROTEIN"/>
    <property type="match status" value="1"/>
</dbReference>
<feature type="compositionally biased region" description="Basic and acidic residues" evidence="1">
    <location>
        <begin position="117"/>
        <end position="132"/>
    </location>
</feature>
<sequence length="318" mass="34263">MKLGIDIFCSSPASTAVSSGRGERHRLPSLSRSLRHVHENSSSSSGSSGGGGSITPRLIRVLSTPCSSSSDLAVDPKPVDKRDYIQLLKQPKSGRRSVSSKGGYEEVRRRRSSADAGDDKLRSSDSRSSGKDIVLDNNRLLLSDQSSTSGAGTKSGALVPAGASSYGDQHDVKLERRRSSRRPPPLTMVSRSPGDESDYSPKLKPSSYSSSSASSSSSSSKQSTDRHCSTDKVVVLWVSLHCKGCEAKVRKHISKMEGVKSYNTDLAMKRVTIISNMDPNDVLASVSRVKYAQFWPASFSSFSSSTYQYFYPSSSTPS</sequence>
<evidence type="ECO:0000313" key="3">
    <source>
        <dbReference type="EnsemblPlants" id="Kaladp0071s0258.1.v1.1"/>
    </source>
</evidence>
<dbReference type="SUPFAM" id="SSF55008">
    <property type="entry name" value="HMA, heavy metal-associated domain"/>
    <property type="match status" value="1"/>
</dbReference>
<organism evidence="3 4">
    <name type="scientific">Kalanchoe fedtschenkoi</name>
    <name type="common">Lavender scallops</name>
    <name type="synonym">South American air plant</name>
    <dbReference type="NCBI Taxonomy" id="63787"/>
    <lineage>
        <taxon>Eukaryota</taxon>
        <taxon>Viridiplantae</taxon>
        <taxon>Streptophyta</taxon>
        <taxon>Embryophyta</taxon>
        <taxon>Tracheophyta</taxon>
        <taxon>Spermatophyta</taxon>
        <taxon>Magnoliopsida</taxon>
        <taxon>eudicotyledons</taxon>
        <taxon>Gunneridae</taxon>
        <taxon>Pentapetalae</taxon>
        <taxon>Saxifragales</taxon>
        <taxon>Crassulaceae</taxon>
        <taxon>Kalanchoe</taxon>
    </lineage>
</organism>
<keyword evidence="4" id="KW-1185">Reference proteome</keyword>
<dbReference type="Proteomes" id="UP000594263">
    <property type="component" value="Unplaced"/>
</dbReference>
<dbReference type="PANTHER" id="PTHR46119:SF12">
    <property type="entry name" value="PROTEIN SODIUM POTASSIUM ROOT DEFECTIVE 3"/>
    <property type="match status" value="1"/>
</dbReference>
<dbReference type="CDD" id="cd00371">
    <property type="entry name" value="HMA"/>
    <property type="match status" value="1"/>
</dbReference>
<reference evidence="3" key="1">
    <citation type="submission" date="2021-01" db="UniProtKB">
        <authorList>
            <consortium name="EnsemblPlants"/>
        </authorList>
    </citation>
    <scope>IDENTIFICATION</scope>
</reference>
<feature type="compositionally biased region" description="Low complexity" evidence="1">
    <location>
        <begin position="200"/>
        <end position="222"/>
    </location>
</feature>
<feature type="compositionally biased region" description="Low complexity" evidence="1">
    <location>
        <begin position="146"/>
        <end position="157"/>
    </location>
</feature>
<evidence type="ECO:0000313" key="4">
    <source>
        <dbReference type="Proteomes" id="UP000594263"/>
    </source>
</evidence>
<protein>
    <recommendedName>
        <fullName evidence="2">HMA domain-containing protein</fullName>
    </recommendedName>
</protein>
<evidence type="ECO:0000256" key="1">
    <source>
        <dbReference type="SAM" id="MobiDB-lite"/>
    </source>
</evidence>
<dbReference type="EnsemblPlants" id="Kaladp0071s0258.1.v1.1">
    <property type="protein sequence ID" value="Kaladp0071s0258.1.v1.1"/>
    <property type="gene ID" value="Kaladp0071s0258.v1.1"/>
</dbReference>